<reference evidence="4" key="2">
    <citation type="submission" date="2020-09" db="EMBL/GenBank/DDBJ databases">
        <authorList>
            <person name="Sun Q."/>
            <person name="Zhou Y."/>
        </authorList>
    </citation>
    <scope>NUCLEOTIDE SEQUENCE</scope>
    <source>
        <strain evidence="4">CGMCC 1.15533</strain>
    </source>
</reference>
<feature type="region of interest" description="Disordered" evidence="1">
    <location>
        <begin position="28"/>
        <end position="97"/>
    </location>
</feature>
<dbReference type="AlphaFoldDB" id="A0A917A341"/>
<feature type="chain" id="PRO_5038735317" description="DUF6287 domain-containing protein" evidence="2">
    <location>
        <begin position="30"/>
        <end position="220"/>
    </location>
</feature>
<gene>
    <name evidence="4" type="ORF">GCM10011510_01860</name>
</gene>
<evidence type="ECO:0000313" key="5">
    <source>
        <dbReference type="Proteomes" id="UP000660801"/>
    </source>
</evidence>
<dbReference type="RefSeq" id="WP_068989541.1">
    <property type="nucleotide sequence ID" value="NZ_BMJN01000002.1"/>
</dbReference>
<evidence type="ECO:0000313" key="4">
    <source>
        <dbReference type="EMBL" id="GGE24372.1"/>
    </source>
</evidence>
<evidence type="ECO:0000259" key="3">
    <source>
        <dbReference type="Pfam" id="PF19804"/>
    </source>
</evidence>
<organism evidence="4 5">
    <name type="scientific">Streptococcus himalayensis</name>
    <dbReference type="NCBI Taxonomy" id="1888195"/>
    <lineage>
        <taxon>Bacteria</taxon>
        <taxon>Bacillati</taxon>
        <taxon>Bacillota</taxon>
        <taxon>Bacilli</taxon>
        <taxon>Lactobacillales</taxon>
        <taxon>Streptococcaceae</taxon>
        <taxon>Streptococcus</taxon>
    </lineage>
</organism>
<keyword evidence="5" id="KW-1185">Reference proteome</keyword>
<dbReference type="PROSITE" id="PS51257">
    <property type="entry name" value="PROKAR_LIPOPROTEIN"/>
    <property type="match status" value="1"/>
</dbReference>
<dbReference type="Proteomes" id="UP000660801">
    <property type="component" value="Unassembled WGS sequence"/>
</dbReference>
<feature type="compositionally biased region" description="Low complexity" evidence="1">
    <location>
        <begin position="43"/>
        <end position="62"/>
    </location>
</feature>
<keyword evidence="2" id="KW-0732">Signal</keyword>
<dbReference type="InterPro" id="IPR046254">
    <property type="entry name" value="DUF6287"/>
</dbReference>
<proteinExistence type="predicted"/>
<evidence type="ECO:0000256" key="2">
    <source>
        <dbReference type="SAM" id="SignalP"/>
    </source>
</evidence>
<dbReference type="OrthoDB" id="2228380at2"/>
<protein>
    <recommendedName>
        <fullName evidence="3">DUF6287 domain-containing protein</fullName>
    </recommendedName>
</protein>
<evidence type="ECO:0000256" key="1">
    <source>
        <dbReference type="SAM" id="MobiDB-lite"/>
    </source>
</evidence>
<accession>A0A917A341</accession>
<name>A0A917A341_9STRE</name>
<comment type="caution">
    <text evidence="4">The sequence shown here is derived from an EMBL/GenBank/DDBJ whole genome shotgun (WGS) entry which is preliminary data.</text>
</comment>
<dbReference type="Pfam" id="PF19804">
    <property type="entry name" value="DUF6287"/>
    <property type="match status" value="1"/>
</dbReference>
<reference evidence="4" key="1">
    <citation type="journal article" date="2014" name="Int. J. Syst. Evol. Microbiol.">
        <title>Complete genome sequence of Corynebacterium casei LMG S-19264T (=DSM 44701T), isolated from a smear-ripened cheese.</title>
        <authorList>
            <consortium name="US DOE Joint Genome Institute (JGI-PGF)"/>
            <person name="Walter F."/>
            <person name="Albersmeier A."/>
            <person name="Kalinowski J."/>
            <person name="Ruckert C."/>
        </authorList>
    </citation>
    <scope>NUCLEOTIDE SEQUENCE</scope>
    <source>
        <strain evidence="4">CGMCC 1.15533</strain>
    </source>
</reference>
<feature type="signal peptide" evidence="2">
    <location>
        <begin position="1"/>
        <end position="29"/>
    </location>
</feature>
<feature type="compositionally biased region" description="Basic and acidic residues" evidence="1">
    <location>
        <begin position="84"/>
        <end position="95"/>
    </location>
</feature>
<feature type="domain" description="DUF6287" evidence="3">
    <location>
        <begin position="101"/>
        <end position="134"/>
    </location>
</feature>
<sequence length="220" mass="23283">MKKQWMTKSAMVLVAASLFLGACSNQTNRASGVDSSQAKVEQSSTKTSAKTNKNNTKASSSAMSQSGEETKSNTESQSATAKSAENEAAEKKEEATQSAASAIDVNALLNGDYSSIAGTWKDDEGHFVTFDANGPVSSSFPGDKKVKQESMQGHAVTAGVYIGSYGLLFEDDSENASAAWAVNVVPAGVASSYFKIVRDQDAIYMGQGVDMENHPYYRAN</sequence>
<feature type="compositionally biased region" description="Polar residues" evidence="1">
    <location>
        <begin position="28"/>
        <end position="42"/>
    </location>
</feature>
<dbReference type="EMBL" id="BMJN01000002">
    <property type="protein sequence ID" value="GGE24372.1"/>
    <property type="molecule type" value="Genomic_DNA"/>
</dbReference>
<feature type="compositionally biased region" description="Polar residues" evidence="1">
    <location>
        <begin position="63"/>
        <end position="77"/>
    </location>
</feature>